<protein>
    <submittedName>
        <fullName evidence="1">Uncharacterized protein</fullName>
    </submittedName>
</protein>
<evidence type="ECO:0000313" key="2">
    <source>
        <dbReference type="Proteomes" id="UP000094472"/>
    </source>
</evidence>
<reference evidence="1 2" key="1">
    <citation type="journal article" date="2016" name="Environ. Microbiol.">
        <title>New Methyloceanibacter diversity from North Sea sediments includes methanotroph containing solely the soluble methane monooxygenase.</title>
        <authorList>
            <person name="Vekeman B."/>
            <person name="Kerckhof F.M."/>
            <person name="Cremers G."/>
            <person name="de Vos P."/>
            <person name="Vandamme P."/>
            <person name="Boon N."/>
            <person name="Op den Camp H.J."/>
            <person name="Heylen K."/>
        </authorList>
    </citation>
    <scope>NUCLEOTIDE SEQUENCE [LARGE SCALE GENOMIC DNA]</scope>
    <source>
        <strain evidence="1 2">R-67175</strain>
    </source>
</reference>
<comment type="caution">
    <text evidence="1">The sequence shown here is derived from an EMBL/GenBank/DDBJ whole genome shotgun (WGS) entry which is preliminary data.</text>
</comment>
<accession>A0A1E3VSX5</accession>
<sequence length="84" mass="9106">MTMREIDAVQPNCARIDKQIATLEQEKAQNDQRVLAGVQSVAPALAALNIIGGTYGTNVSIATGNWARAIDRKLAALRRAKKRC</sequence>
<dbReference type="AlphaFoldDB" id="A0A1E3VSX5"/>
<dbReference type="STRING" id="1774969.AUC69_13570"/>
<keyword evidence="2" id="KW-1185">Reference proteome</keyword>
<dbReference type="EMBL" id="LPWF01000028">
    <property type="protein sequence ID" value="ODR96640.1"/>
    <property type="molecule type" value="Genomic_DNA"/>
</dbReference>
<evidence type="ECO:0000313" key="1">
    <source>
        <dbReference type="EMBL" id="ODR96640.1"/>
    </source>
</evidence>
<proteinExistence type="predicted"/>
<dbReference type="Proteomes" id="UP000094472">
    <property type="component" value="Unassembled WGS sequence"/>
</dbReference>
<gene>
    <name evidence="1" type="ORF">AUC69_13570</name>
</gene>
<name>A0A1E3VSX5_9HYPH</name>
<organism evidence="1 2">
    <name type="scientific">Methyloceanibacter superfactus</name>
    <dbReference type="NCBI Taxonomy" id="1774969"/>
    <lineage>
        <taxon>Bacteria</taxon>
        <taxon>Pseudomonadati</taxon>
        <taxon>Pseudomonadota</taxon>
        <taxon>Alphaproteobacteria</taxon>
        <taxon>Hyphomicrobiales</taxon>
        <taxon>Hyphomicrobiaceae</taxon>
        <taxon>Methyloceanibacter</taxon>
    </lineage>
</organism>